<sequence>MWARQVIAEHDAAGREKRSGGGDNNNKPDEVKSEWEDDIFPRQKDRRRVEFAILRSLRMLLPVYSTLAVCFLACHIAREAILPTDIYKWAMEGKIPYLAVFTEVDRLLGSSRQLHDCPLDAGQLFRPVRVIGAWQLEASAGSIAQRVGLRLPSVNFYAISQRCLKDLSLPVDKILPQACRIYEWATPAELWLSSNPARVPTRVYVMAILVVTLRVLYNINSQGIWEKICEEGRNTGRSDPDANAPTFKKLDDSNSEEFGMRELLCAIADAYEKIIVSHDYLSDLQSYLKYCKEVIFTGITVSTEKEHLIEIFSDMYKAREYHSSCVAQSLLPTTKYLDGYDIAFQDDNPKEHVKSQSQGTEETTITKGVNKRYRDGTFVEASCTSSSSGHDPMQILVSEMQDHGFHYMPPRKPRKSDGYLRYRRRRLSVGFMYVAHADYYMLLRAFAKLAEIDARIMHISVLKLERGLACIEDRIERSLNTLQNLSSRTRDELRSVSD</sequence>
<dbReference type="GO" id="GO:0042790">
    <property type="term" value="P:nucleolar large rRNA transcription by RNA polymerase I"/>
    <property type="evidence" value="ECO:0007669"/>
    <property type="project" value="TreeGrafter"/>
</dbReference>
<evidence type="ECO:0000313" key="11">
    <source>
        <dbReference type="EMBL" id="KAG2628305.1"/>
    </source>
</evidence>
<organism evidence="11 12">
    <name type="scientific">Panicum virgatum</name>
    <name type="common">Blackwell switchgrass</name>
    <dbReference type="NCBI Taxonomy" id="38727"/>
    <lineage>
        <taxon>Eukaryota</taxon>
        <taxon>Viridiplantae</taxon>
        <taxon>Streptophyta</taxon>
        <taxon>Embryophyta</taxon>
        <taxon>Tracheophyta</taxon>
        <taxon>Spermatophyta</taxon>
        <taxon>Magnoliopsida</taxon>
        <taxon>Liliopsida</taxon>
        <taxon>Poales</taxon>
        <taxon>Poaceae</taxon>
        <taxon>PACMAD clade</taxon>
        <taxon>Panicoideae</taxon>
        <taxon>Panicodae</taxon>
        <taxon>Paniceae</taxon>
        <taxon>Panicinae</taxon>
        <taxon>Panicum</taxon>
        <taxon>Panicum sect. Hiantes</taxon>
    </lineage>
</organism>
<evidence type="ECO:0000256" key="5">
    <source>
        <dbReference type="ARBA" id="ARBA00022833"/>
    </source>
</evidence>
<keyword evidence="8" id="KW-0804">Transcription</keyword>
<keyword evidence="6" id="KW-0805">Transcription regulation</keyword>
<protein>
    <recommendedName>
        <fullName evidence="13">TATA box-binding protein-associated factor RNA polymerase I subunit B</fullName>
    </recommendedName>
</protein>
<gene>
    <name evidence="11" type="ORF">PVAP13_3KG377900</name>
</gene>
<dbReference type="GO" id="GO:0001164">
    <property type="term" value="F:RNA polymerase I core promoter sequence-specific DNA binding"/>
    <property type="evidence" value="ECO:0007669"/>
    <property type="project" value="InterPro"/>
</dbReference>
<evidence type="ECO:0000256" key="9">
    <source>
        <dbReference type="ARBA" id="ARBA00023242"/>
    </source>
</evidence>
<dbReference type="InterPro" id="IPR033599">
    <property type="entry name" value="TAF1B/Rrn7"/>
</dbReference>
<reference evidence="11" key="1">
    <citation type="submission" date="2020-05" db="EMBL/GenBank/DDBJ databases">
        <title>WGS assembly of Panicum virgatum.</title>
        <authorList>
            <person name="Lovell J.T."/>
            <person name="Jenkins J."/>
            <person name="Shu S."/>
            <person name="Juenger T.E."/>
            <person name="Schmutz J."/>
        </authorList>
    </citation>
    <scope>NUCLEOTIDE SEQUENCE</scope>
    <source>
        <strain evidence="11">AP13</strain>
    </source>
</reference>
<accession>A0A8T0V228</accession>
<keyword evidence="12" id="KW-1185">Reference proteome</keyword>
<keyword evidence="4" id="KW-0863">Zinc-finger</keyword>
<dbReference type="EMBL" id="CM029041">
    <property type="protein sequence ID" value="KAG2628305.1"/>
    <property type="molecule type" value="Genomic_DNA"/>
</dbReference>
<proteinExistence type="inferred from homology"/>
<evidence type="ECO:0000256" key="4">
    <source>
        <dbReference type="ARBA" id="ARBA00022771"/>
    </source>
</evidence>
<evidence type="ECO:0000256" key="3">
    <source>
        <dbReference type="ARBA" id="ARBA00022723"/>
    </source>
</evidence>
<comment type="similarity">
    <text evidence="2">Belongs to the RRN7/TAF1B family.</text>
</comment>
<dbReference type="PANTHER" id="PTHR31576:SF2">
    <property type="entry name" value="TATA BOX-BINDING PROTEIN-ASSOCIATED FACTOR RNA POLYMERASE I SUBUNIT B"/>
    <property type="match status" value="1"/>
</dbReference>
<evidence type="ECO:0000256" key="8">
    <source>
        <dbReference type="ARBA" id="ARBA00023163"/>
    </source>
</evidence>
<evidence type="ECO:0000256" key="7">
    <source>
        <dbReference type="ARBA" id="ARBA00023125"/>
    </source>
</evidence>
<feature type="region of interest" description="Disordered" evidence="10">
    <location>
        <begin position="9"/>
        <end position="37"/>
    </location>
</feature>
<dbReference type="PANTHER" id="PTHR31576">
    <property type="entry name" value="TATA BOX-BINDING PROTEIN-ASSOCIATED FACTOR RNA POLYMERASE I SUBUNIT B"/>
    <property type="match status" value="1"/>
</dbReference>
<evidence type="ECO:0000256" key="1">
    <source>
        <dbReference type="ARBA" id="ARBA00004604"/>
    </source>
</evidence>
<evidence type="ECO:0000313" key="12">
    <source>
        <dbReference type="Proteomes" id="UP000823388"/>
    </source>
</evidence>
<evidence type="ECO:0000256" key="2">
    <source>
        <dbReference type="ARBA" id="ARBA00006899"/>
    </source>
</evidence>
<dbReference type="GO" id="GO:0070860">
    <property type="term" value="C:RNA polymerase I core factor complex"/>
    <property type="evidence" value="ECO:0007669"/>
    <property type="project" value="InterPro"/>
</dbReference>
<keyword evidence="3" id="KW-0479">Metal-binding</keyword>
<dbReference type="GO" id="GO:0008270">
    <property type="term" value="F:zinc ion binding"/>
    <property type="evidence" value="ECO:0007669"/>
    <property type="project" value="UniProtKB-KW"/>
</dbReference>
<dbReference type="AlphaFoldDB" id="A0A8T0V228"/>
<keyword evidence="5" id="KW-0862">Zinc</keyword>
<comment type="caution">
    <text evidence="11">The sequence shown here is derived from an EMBL/GenBank/DDBJ whole genome shotgun (WGS) entry which is preliminary data.</text>
</comment>
<evidence type="ECO:0000256" key="6">
    <source>
        <dbReference type="ARBA" id="ARBA00023015"/>
    </source>
</evidence>
<comment type="subcellular location">
    <subcellularLocation>
        <location evidence="1">Nucleus</location>
        <location evidence="1">Nucleolus</location>
    </subcellularLocation>
</comment>
<dbReference type="Proteomes" id="UP000823388">
    <property type="component" value="Chromosome 3K"/>
</dbReference>
<evidence type="ECO:0000256" key="10">
    <source>
        <dbReference type="SAM" id="MobiDB-lite"/>
    </source>
</evidence>
<name>A0A8T0V228_PANVG</name>
<keyword evidence="7" id="KW-0238">DNA-binding</keyword>
<evidence type="ECO:0008006" key="13">
    <source>
        <dbReference type="Google" id="ProtNLM"/>
    </source>
</evidence>
<keyword evidence="9" id="KW-0539">Nucleus</keyword>